<dbReference type="OrthoDB" id="9806939at2"/>
<dbReference type="RefSeq" id="WP_013407876.1">
    <property type="nucleotide sequence ID" value="NC_014655.1"/>
</dbReference>
<dbReference type="KEGG" id="lby:Lbys_1103"/>
<feature type="domain" description="CzcB-like barrel-sandwich hybrid" evidence="4">
    <location>
        <begin position="60"/>
        <end position="190"/>
    </location>
</feature>
<comment type="similarity">
    <text evidence="1">Belongs to the membrane fusion protein (MFP) (TC 8.A.1) family.</text>
</comment>
<dbReference type="GO" id="GO:0015562">
    <property type="term" value="F:efflux transmembrane transporter activity"/>
    <property type="evidence" value="ECO:0007669"/>
    <property type="project" value="TreeGrafter"/>
</dbReference>
<dbReference type="Pfam" id="PF25954">
    <property type="entry name" value="Beta-barrel_RND_2"/>
    <property type="match status" value="1"/>
</dbReference>
<reference key="1">
    <citation type="submission" date="2010-11" db="EMBL/GenBank/DDBJ databases">
        <title>The complete genome of Leadbetterella byssophila DSM 17132.</title>
        <authorList>
            <consortium name="US DOE Joint Genome Institute (JGI-PGF)"/>
            <person name="Lucas S."/>
            <person name="Copeland A."/>
            <person name="Lapidus A."/>
            <person name="Glavina del Rio T."/>
            <person name="Dalin E."/>
            <person name="Tice H."/>
            <person name="Bruce D."/>
            <person name="Goodwin L."/>
            <person name="Pitluck S."/>
            <person name="Kyrpides N."/>
            <person name="Mavromatis K."/>
            <person name="Ivanova N."/>
            <person name="Teshima H."/>
            <person name="Brettin T."/>
            <person name="Detter J.C."/>
            <person name="Han C."/>
            <person name="Tapia R."/>
            <person name="Land M."/>
            <person name="Hauser L."/>
            <person name="Markowitz V."/>
            <person name="Cheng J.-F."/>
            <person name="Hugenholtz P."/>
            <person name="Woyke T."/>
            <person name="Wu D."/>
            <person name="Tindall B."/>
            <person name="Pomrenke H.G."/>
            <person name="Brambilla E."/>
            <person name="Klenk H.-P."/>
            <person name="Eisen J.A."/>
        </authorList>
    </citation>
    <scope>NUCLEOTIDE SEQUENCE [LARGE SCALE GENOMIC DNA]</scope>
    <source>
        <strain>DSM 17132</strain>
    </source>
</reference>
<feature type="coiled-coil region" evidence="2">
    <location>
        <begin position="131"/>
        <end position="160"/>
    </location>
</feature>
<evidence type="ECO:0000256" key="2">
    <source>
        <dbReference type="SAM" id="Coils"/>
    </source>
</evidence>
<dbReference type="SUPFAM" id="SSF111369">
    <property type="entry name" value="HlyD-like secretion proteins"/>
    <property type="match status" value="1"/>
</dbReference>
<dbReference type="GO" id="GO:1990281">
    <property type="term" value="C:efflux pump complex"/>
    <property type="evidence" value="ECO:0007669"/>
    <property type="project" value="TreeGrafter"/>
</dbReference>
<dbReference type="HOGENOM" id="CLU_018816_1_4_10"/>
<proteinExistence type="inferred from homology"/>
<dbReference type="PANTHER" id="PTHR30469">
    <property type="entry name" value="MULTIDRUG RESISTANCE PROTEIN MDTA"/>
    <property type="match status" value="1"/>
</dbReference>
<keyword evidence="6" id="KW-1185">Reference proteome</keyword>
<dbReference type="Proteomes" id="UP000007435">
    <property type="component" value="Chromosome"/>
</dbReference>
<dbReference type="STRING" id="649349.Lbys_1103"/>
<dbReference type="Gene3D" id="2.40.50.100">
    <property type="match status" value="1"/>
</dbReference>
<accession>E4RSY6</accession>
<keyword evidence="2" id="KW-0175">Coiled coil</keyword>
<organism evidence="5 6">
    <name type="scientific">Leadbetterella byssophila (strain DSM 17132 / JCM 16389 / KACC 11308 / NBRC 106382 / 4M15)</name>
    <dbReference type="NCBI Taxonomy" id="649349"/>
    <lineage>
        <taxon>Bacteria</taxon>
        <taxon>Pseudomonadati</taxon>
        <taxon>Bacteroidota</taxon>
        <taxon>Cytophagia</taxon>
        <taxon>Cytophagales</taxon>
        <taxon>Leadbetterellaceae</taxon>
        <taxon>Leadbetterella</taxon>
    </lineage>
</organism>
<evidence type="ECO:0000313" key="6">
    <source>
        <dbReference type="Proteomes" id="UP000007435"/>
    </source>
</evidence>
<feature type="domain" description="CusB-like beta-barrel" evidence="3">
    <location>
        <begin position="207"/>
        <end position="278"/>
    </location>
</feature>
<dbReference type="Gene3D" id="2.40.30.170">
    <property type="match status" value="1"/>
</dbReference>
<gene>
    <name evidence="5" type="ordered locus">Lbys_1103</name>
</gene>
<evidence type="ECO:0000256" key="1">
    <source>
        <dbReference type="ARBA" id="ARBA00009477"/>
    </source>
</evidence>
<dbReference type="InterPro" id="IPR058647">
    <property type="entry name" value="BSH_CzcB-like"/>
</dbReference>
<dbReference type="PANTHER" id="PTHR30469:SF37">
    <property type="entry name" value="RAGD PROTEIN"/>
    <property type="match status" value="1"/>
</dbReference>
<evidence type="ECO:0000259" key="3">
    <source>
        <dbReference type="Pfam" id="PF25954"/>
    </source>
</evidence>
<dbReference type="PROSITE" id="PS51257">
    <property type="entry name" value="PROKAR_LIPOPROTEIN"/>
    <property type="match status" value="1"/>
</dbReference>
<dbReference type="Gene3D" id="2.40.420.20">
    <property type="match status" value="1"/>
</dbReference>
<protein>
    <submittedName>
        <fullName evidence="5">Efflux transporter, RND family, MFP subunit</fullName>
    </submittedName>
</protein>
<dbReference type="Pfam" id="PF25973">
    <property type="entry name" value="BSH_CzcB"/>
    <property type="match status" value="1"/>
</dbReference>
<dbReference type="Gene3D" id="1.10.287.470">
    <property type="entry name" value="Helix hairpin bin"/>
    <property type="match status" value="1"/>
</dbReference>
<evidence type="ECO:0000259" key="4">
    <source>
        <dbReference type="Pfam" id="PF25973"/>
    </source>
</evidence>
<dbReference type="eggNOG" id="COG0845">
    <property type="taxonomic scope" value="Bacteria"/>
</dbReference>
<reference evidence="5 6" key="2">
    <citation type="journal article" date="2011" name="Stand. Genomic Sci.">
        <title>Complete genome sequence of Leadbetterella byssophila type strain (4M15).</title>
        <authorList>
            <person name="Abt B."/>
            <person name="Teshima H."/>
            <person name="Lucas S."/>
            <person name="Lapidus A."/>
            <person name="Del Rio T.G."/>
            <person name="Nolan M."/>
            <person name="Tice H."/>
            <person name="Cheng J.F."/>
            <person name="Pitluck S."/>
            <person name="Liolios K."/>
            <person name="Pagani I."/>
            <person name="Ivanova N."/>
            <person name="Mavromatis K."/>
            <person name="Pati A."/>
            <person name="Tapia R."/>
            <person name="Han C."/>
            <person name="Goodwin L."/>
            <person name="Chen A."/>
            <person name="Palaniappan K."/>
            <person name="Land M."/>
            <person name="Hauser L."/>
            <person name="Chang Y.J."/>
            <person name="Jeffries C.D."/>
            <person name="Rohde M."/>
            <person name="Goker M."/>
            <person name="Tindall B.J."/>
            <person name="Detter J.C."/>
            <person name="Woyke T."/>
            <person name="Bristow J."/>
            <person name="Eisen J.A."/>
            <person name="Markowitz V."/>
            <person name="Hugenholtz P."/>
            <person name="Klenk H.P."/>
            <person name="Kyrpides N.C."/>
        </authorList>
    </citation>
    <scope>NUCLEOTIDE SEQUENCE [LARGE SCALE GENOMIC DNA]</scope>
    <source>
        <strain evidence="6">DSM 17132 / JCM 16389 / KACC 11308 / NBRC 106382 / 4M15</strain>
    </source>
</reference>
<dbReference type="AlphaFoldDB" id="E4RSY6"/>
<sequence length="356" mass="38820">MKLRYTYSLPLFGLLACQSATETPKEESLPSYELIQPSSELNVSDLSIPGELQPFYSVDLYAKVTGFVQRILVDVGSEVKQGQLLALLEAPEMKAQINAAEAKLHAQEAVYAASSATLRRLEETSKIPGTIAPLELELAKAKQQADLAQLEAAKAAYREVSQMQSYLEIRAPFSGSVTARNIAPGAYVGPNGHGPLLTLVQDQKLRLVVHVPETYAGAISSDSPIHFTIHSLPGKEFQGKVSRNAQTLDQKFRSQRIEIDVPNENKKLLPGMVAQVKIPLQGAQTGYSIPKTAVLTSTTGVFVIKKDGNEARWVPIKTGLSTDSTVLITGEIQPQDRLVKYATEEVRDGQVLIEKK</sequence>
<evidence type="ECO:0000313" key="5">
    <source>
        <dbReference type="EMBL" id="ADQ16825.1"/>
    </source>
</evidence>
<dbReference type="NCBIfam" id="TIGR01730">
    <property type="entry name" value="RND_mfp"/>
    <property type="match status" value="1"/>
</dbReference>
<dbReference type="EMBL" id="CP002305">
    <property type="protein sequence ID" value="ADQ16825.1"/>
    <property type="molecule type" value="Genomic_DNA"/>
</dbReference>
<name>E4RSY6_LEAB4</name>
<dbReference type="InterPro" id="IPR006143">
    <property type="entry name" value="RND_pump_MFP"/>
</dbReference>
<dbReference type="InterPro" id="IPR058792">
    <property type="entry name" value="Beta-barrel_RND_2"/>
</dbReference>